<feature type="compositionally biased region" description="Low complexity" evidence="1">
    <location>
        <begin position="11"/>
        <end position="23"/>
    </location>
</feature>
<feature type="compositionally biased region" description="Basic residues" evidence="1">
    <location>
        <begin position="24"/>
        <end position="38"/>
    </location>
</feature>
<feature type="region of interest" description="Disordered" evidence="1">
    <location>
        <begin position="1"/>
        <end position="72"/>
    </location>
</feature>
<evidence type="ECO:0000256" key="1">
    <source>
        <dbReference type="SAM" id="MobiDB-lite"/>
    </source>
</evidence>
<feature type="compositionally biased region" description="Polar residues" evidence="1">
    <location>
        <begin position="51"/>
        <end position="65"/>
    </location>
</feature>
<evidence type="ECO:0000313" key="2">
    <source>
        <dbReference type="EMBL" id="KAK9922421.1"/>
    </source>
</evidence>
<gene>
    <name evidence="2" type="ORF">M0R45_030886</name>
</gene>
<organism evidence="2 3">
    <name type="scientific">Rubus argutus</name>
    <name type="common">Southern blackberry</name>
    <dbReference type="NCBI Taxonomy" id="59490"/>
    <lineage>
        <taxon>Eukaryota</taxon>
        <taxon>Viridiplantae</taxon>
        <taxon>Streptophyta</taxon>
        <taxon>Embryophyta</taxon>
        <taxon>Tracheophyta</taxon>
        <taxon>Spermatophyta</taxon>
        <taxon>Magnoliopsida</taxon>
        <taxon>eudicotyledons</taxon>
        <taxon>Gunneridae</taxon>
        <taxon>Pentapetalae</taxon>
        <taxon>rosids</taxon>
        <taxon>fabids</taxon>
        <taxon>Rosales</taxon>
        <taxon>Rosaceae</taxon>
        <taxon>Rosoideae</taxon>
        <taxon>Rosoideae incertae sedis</taxon>
        <taxon>Rubus</taxon>
    </lineage>
</organism>
<dbReference type="Proteomes" id="UP001457282">
    <property type="component" value="Unassembled WGS sequence"/>
</dbReference>
<comment type="caution">
    <text evidence="2">The sequence shown here is derived from an EMBL/GenBank/DDBJ whole genome shotgun (WGS) entry which is preliminary data.</text>
</comment>
<dbReference type="AlphaFoldDB" id="A0AAW1WEY8"/>
<keyword evidence="3" id="KW-1185">Reference proteome</keyword>
<accession>A0AAW1WEY8</accession>
<reference evidence="2 3" key="1">
    <citation type="journal article" date="2023" name="G3 (Bethesda)">
        <title>A chromosome-length genome assembly and annotation of blackberry (Rubus argutus, cv. 'Hillquist').</title>
        <authorList>
            <person name="Bruna T."/>
            <person name="Aryal R."/>
            <person name="Dudchenko O."/>
            <person name="Sargent D.J."/>
            <person name="Mead D."/>
            <person name="Buti M."/>
            <person name="Cavallini A."/>
            <person name="Hytonen T."/>
            <person name="Andres J."/>
            <person name="Pham M."/>
            <person name="Weisz D."/>
            <person name="Mascagni F."/>
            <person name="Usai G."/>
            <person name="Natali L."/>
            <person name="Bassil N."/>
            <person name="Fernandez G.E."/>
            <person name="Lomsadze A."/>
            <person name="Armour M."/>
            <person name="Olukolu B."/>
            <person name="Poorten T."/>
            <person name="Britton C."/>
            <person name="Davik J."/>
            <person name="Ashrafi H."/>
            <person name="Aiden E.L."/>
            <person name="Borodovsky M."/>
            <person name="Worthington M."/>
        </authorList>
    </citation>
    <scope>NUCLEOTIDE SEQUENCE [LARGE SCALE GENOMIC DNA]</scope>
    <source>
        <strain evidence="2">PI 553951</strain>
    </source>
</reference>
<dbReference type="EMBL" id="JBEDUW010000006">
    <property type="protein sequence ID" value="KAK9922421.1"/>
    <property type="molecule type" value="Genomic_DNA"/>
</dbReference>
<sequence>MHLKPSHQAHTATATAPPSLSRRLTTRSRLVLRHKPVTRPRQPTARCLHLSRNNLSARPQPQSPIRSDAPSPLLTDVAAIPDFKPSFPNYGAATVAAHDLFPEPLLNTPPPSSLRVFSAAAMNAQP</sequence>
<protein>
    <submittedName>
        <fullName evidence="2">Uncharacterized protein</fullName>
    </submittedName>
</protein>
<evidence type="ECO:0000313" key="3">
    <source>
        <dbReference type="Proteomes" id="UP001457282"/>
    </source>
</evidence>
<name>A0AAW1WEY8_RUBAR</name>
<proteinExistence type="predicted"/>